<evidence type="ECO:0000256" key="12">
    <source>
        <dbReference type="ARBA" id="ARBA00022801"/>
    </source>
</evidence>
<dbReference type="GO" id="GO:0043137">
    <property type="term" value="P:DNA replication, removal of RNA primer"/>
    <property type="evidence" value="ECO:0007669"/>
    <property type="project" value="TreeGrafter"/>
</dbReference>
<dbReference type="PROSITE" id="PS51975">
    <property type="entry name" value="RNASE_H_2"/>
    <property type="match status" value="1"/>
</dbReference>
<dbReference type="AlphaFoldDB" id="A0A921FXP4"/>
<dbReference type="Pfam" id="PF01351">
    <property type="entry name" value="RNase_HII"/>
    <property type="match status" value="1"/>
</dbReference>
<dbReference type="InterPro" id="IPR001352">
    <property type="entry name" value="RNase_HII/HIII"/>
</dbReference>
<keyword evidence="10 14" id="KW-0479">Metal-binding</keyword>
<evidence type="ECO:0000256" key="2">
    <source>
        <dbReference type="ARBA" id="ARBA00001946"/>
    </source>
</evidence>
<evidence type="ECO:0000256" key="3">
    <source>
        <dbReference type="ARBA" id="ARBA00004065"/>
    </source>
</evidence>
<evidence type="ECO:0000256" key="15">
    <source>
        <dbReference type="PROSITE-ProRule" id="PRU01319"/>
    </source>
</evidence>
<dbReference type="NCBIfam" id="NF000595">
    <property type="entry name" value="PRK00015.1-3"/>
    <property type="match status" value="1"/>
</dbReference>
<reference evidence="18" key="1">
    <citation type="journal article" date="2021" name="PeerJ">
        <title>Extensive microbial diversity within the chicken gut microbiome revealed by metagenomics and culture.</title>
        <authorList>
            <person name="Gilroy R."/>
            <person name="Ravi A."/>
            <person name="Getino M."/>
            <person name="Pursley I."/>
            <person name="Horton D.L."/>
            <person name="Alikhan N.F."/>
            <person name="Baker D."/>
            <person name="Gharbi K."/>
            <person name="Hall N."/>
            <person name="Watson M."/>
            <person name="Adriaenssens E.M."/>
            <person name="Foster-Nyarko E."/>
            <person name="Jarju S."/>
            <person name="Secka A."/>
            <person name="Antonio M."/>
            <person name="Oren A."/>
            <person name="Chaudhuri R.R."/>
            <person name="La Ragione R."/>
            <person name="Hildebrand F."/>
            <person name="Pallen M.J."/>
        </authorList>
    </citation>
    <scope>NUCLEOTIDE SEQUENCE</scope>
    <source>
        <strain evidence="18">CHK171-7178</strain>
    </source>
</reference>
<keyword evidence="13 14" id="KW-0464">Manganese</keyword>
<protein>
    <recommendedName>
        <fullName evidence="7 14">Ribonuclease HII</fullName>
        <shortName evidence="14">RNase HII</shortName>
        <ecNumber evidence="6 14">3.1.26.4</ecNumber>
    </recommendedName>
</protein>
<keyword evidence="12 14" id="KW-0378">Hydrolase</keyword>
<evidence type="ECO:0000256" key="8">
    <source>
        <dbReference type="ARBA" id="ARBA00022490"/>
    </source>
</evidence>
<feature type="binding site" evidence="14 15">
    <location>
        <position position="168"/>
    </location>
    <ligand>
        <name>a divalent metal cation</name>
        <dbReference type="ChEBI" id="CHEBI:60240"/>
    </ligand>
</feature>
<dbReference type="NCBIfam" id="NF000594">
    <property type="entry name" value="PRK00015.1-1"/>
    <property type="match status" value="1"/>
</dbReference>
<dbReference type="PANTHER" id="PTHR10954:SF18">
    <property type="entry name" value="RIBONUCLEASE HII"/>
    <property type="match status" value="1"/>
</dbReference>
<comment type="similarity">
    <text evidence="5 14 16">Belongs to the RNase HII family.</text>
</comment>
<evidence type="ECO:0000256" key="10">
    <source>
        <dbReference type="ARBA" id="ARBA00022723"/>
    </source>
</evidence>
<comment type="subcellular location">
    <subcellularLocation>
        <location evidence="4 14">Cytoplasm</location>
    </subcellularLocation>
</comment>
<proteinExistence type="inferred from homology"/>
<dbReference type="InterPro" id="IPR024567">
    <property type="entry name" value="RNase_HII/HIII_dom"/>
</dbReference>
<name>A0A921FXP4_SPOPS</name>
<dbReference type="HAMAP" id="MF_00052_B">
    <property type="entry name" value="RNase_HII_B"/>
    <property type="match status" value="1"/>
</dbReference>
<comment type="caution">
    <text evidence="18">The sequence shown here is derived from an EMBL/GenBank/DDBJ whole genome shotgun (WGS) entry which is preliminary data.</text>
</comment>
<evidence type="ECO:0000256" key="14">
    <source>
        <dbReference type="HAMAP-Rule" id="MF_00052"/>
    </source>
</evidence>
<keyword evidence="11 14" id="KW-0255">Endonuclease</keyword>
<organism evidence="18 19">
    <name type="scientific">Sporosarcina psychrophila</name>
    <name type="common">Bacillus psychrophilus</name>
    <dbReference type="NCBI Taxonomy" id="1476"/>
    <lineage>
        <taxon>Bacteria</taxon>
        <taxon>Bacillati</taxon>
        <taxon>Bacillota</taxon>
        <taxon>Bacilli</taxon>
        <taxon>Bacillales</taxon>
        <taxon>Caryophanaceae</taxon>
        <taxon>Sporosarcina</taxon>
    </lineage>
</organism>
<evidence type="ECO:0000256" key="13">
    <source>
        <dbReference type="ARBA" id="ARBA00023211"/>
    </source>
</evidence>
<evidence type="ECO:0000259" key="17">
    <source>
        <dbReference type="PROSITE" id="PS51975"/>
    </source>
</evidence>
<feature type="domain" description="RNase H type-2" evidence="17">
    <location>
        <begin position="69"/>
        <end position="258"/>
    </location>
</feature>
<comment type="cofactor">
    <cofactor evidence="14 15">
        <name>Mn(2+)</name>
        <dbReference type="ChEBI" id="CHEBI:29035"/>
    </cofactor>
    <cofactor evidence="14 15">
        <name>Mg(2+)</name>
        <dbReference type="ChEBI" id="CHEBI:18420"/>
    </cofactor>
    <text evidence="14 15">Manganese or magnesium. Binds 1 divalent metal ion per monomer in the absence of substrate. May bind a second metal ion after substrate binding.</text>
</comment>
<dbReference type="Gene3D" id="3.30.420.10">
    <property type="entry name" value="Ribonuclease H-like superfamily/Ribonuclease H"/>
    <property type="match status" value="1"/>
</dbReference>
<dbReference type="SUPFAM" id="SSF53098">
    <property type="entry name" value="Ribonuclease H-like"/>
    <property type="match status" value="1"/>
</dbReference>
<dbReference type="EC" id="3.1.26.4" evidence="6 14"/>
<evidence type="ECO:0000313" key="19">
    <source>
        <dbReference type="Proteomes" id="UP000698173"/>
    </source>
</evidence>
<dbReference type="InterPro" id="IPR022898">
    <property type="entry name" value="RNase_HII"/>
</dbReference>
<feature type="binding site" evidence="14 15">
    <location>
        <position position="75"/>
    </location>
    <ligand>
        <name>a divalent metal cation</name>
        <dbReference type="ChEBI" id="CHEBI:60240"/>
    </ligand>
</feature>
<evidence type="ECO:0000256" key="9">
    <source>
        <dbReference type="ARBA" id="ARBA00022722"/>
    </source>
</evidence>
<keyword evidence="8 14" id="KW-0963">Cytoplasm</keyword>
<accession>A0A921FXP4</accession>
<dbReference type="GO" id="GO:0004523">
    <property type="term" value="F:RNA-DNA hybrid ribonuclease activity"/>
    <property type="evidence" value="ECO:0007669"/>
    <property type="project" value="UniProtKB-UniRule"/>
</dbReference>
<evidence type="ECO:0000256" key="1">
    <source>
        <dbReference type="ARBA" id="ARBA00000077"/>
    </source>
</evidence>
<evidence type="ECO:0000256" key="5">
    <source>
        <dbReference type="ARBA" id="ARBA00007383"/>
    </source>
</evidence>
<dbReference type="GO" id="GO:0005737">
    <property type="term" value="C:cytoplasm"/>
    <property type="evidence" value="ECO:0007669"/>
    <property type="project" value="UniProtKB-SubCell"/>
</dbReference>
<dbReference type="InterPro" id="IPR036397">
    <property type="entry name" value="RNaseH_sf"/>
</dbReference>
<dbReference type="PANTHER" id="PTHR10954">
    <property type="entry name" value="RIBONUCLEASE H2 SUBUNIT A"/>
    <property type="match status" value="1"/>
</dbReference>
<dbReference type="GO" id="GO:0032299">
    <property type="term" value="C:ribonuclease H2 complex"/>
    <property type="evidence" value="ECO:0007669"/>
    <property type="project" value="TreeGrafter"/>
</dbReference>
<dbReference type="Proteomes" id="UP000698173">
    <property type="component" value="Unassembled WGS sequence"/>
</dbReference>
<reference evidence="18" key="2">
    <citation type="submission" date="2021-09" db="EMBL/GenBank/DDBJ databases">
        <authorList>
            <person name="Gilroy R."/>
        </authorList>
    </citation>
    <scope>NUCLEOTIDE SEQUENCE</scope>
    <source>
        <strain evidence="18">CHK171-7178</strain>
    </source>
</reference>
<dbReference type="GO" id="GO:0003723">
    <property type="term" value="F:RNA binding"/>
    <property type="evidence" value="ECO:0007669"/>
    <property type="project" value="UniProtKB-UniRule"/>
</dbReference>
<evidence type="ECO:0000256" key="11">
    <source>
        <dbReference type="ARBA" id="ARBA00022759"/>
    </source>
</evidence>
<dbReference type="FunFam" id="3.30.420.10:FF:000006">
    <property type="entry name" value="Ribonuclease HII"/>
    <property type="match status" value="1"/>
</dbReference>
<evidence type="ECO:0000256" key="6">
    <source>
        <dbReference type="ARBA" id="ARBA00012180"/>
    </source>
</evidence>
<keyword evidence="9 14" id="KW-0540">Nuclease</keyword>
<feature type="binding site" evidence="14 15">
    <location>
        <position position="76"/>
    </location>
    <ligand>
        <name>a divalent metal cation</name>
        <dbReference type="ChEBI" id="CHEBI:60240"/>
    </ligand>
</feature>
<evidence type="ECO:0000256" key="7">
    <source>
        <dbReference type="ARBA" id="ARBA00019179"/>
    </source>
</evidence>
<comment type="function">
    <text evidence="3 14 16">Endonuclease that specifically degrades the RNA of RNA-DNA hybrids.</text>
</comment>
<dbReference type="GO" id="GO:0030145">
    <property type="term" value="F:manganese ion binding"/>
    <property type="evidence" value="ECO:0007669"/>
    <property type="project" value="UniProtKB-UniRule"/>
</dbReference>
<dbReference type="GO" id="GO:0006298">
    <property type="term" value="P:mismatch repair"/>
    <property type="evidence" value="ECO:0007669"/>
    <property type="project" value="TreeGrafter"/>
</dbReference>
<comment type="catalytic activity">
    <reaction evidence="1 14 15 16">
        <text>Endonucleolytic cleavage to 5'-phosphomonoester.</text>
        <dbReference type="EC" id="3.1.26.4"/>
    </reaction>
</comment>
<dbReference type="CDD" id="cd07182">
    <property type="entry name" value="RNase_HII_bacteria_HII_like"/>
    <property type="match status" value="1"/>
</dbReference>
<evidence type="ECO:0000256" key="4">
    <source>
        <dbReference type="ARBA" id="ARBA00004496"/>
    </source>
</evidence>
<dbReference type="EMBL" id="DYWT01000114">
    <property type="protein sequence ID" value="HJF31530.1"/>
    <property type="molecule type" value="Genomic_DNA"/>
</dbReference>
<evidence type="ECO:0000256" key="16">
    <source>
        <dbReference type="RuleBase" id="RU003515"/>
    </source>
</evidence>
<gene>
    <name evidence="14" type="primary">rnhB</name>
    <name evidence="18" type="ORF">K8V56_07095</name>
</gene>
<sequence>MKTIKEITELLKTVDEPEYWMEELVQDTRLGVKNALARWQRQYDKRKGVERNHMMKITFDASFEPFESALVAGVDEAGRGPLAGPVVTAAVILPRETPELVGLDDSKTISKVERERLAALIKSVAIAYSAHIQPADVIDKMNIYAATRDSMETAVKGLTVKPDFVLADAMVLNMDCPAESIIKGDAKSLAIAAASIIAKTTRDAIMDELHGDFPLYNFAKNAGYGTVEHMQALEKYGPCEHHRSTFEPVKSLLKERRGDL</sequence>
<comment type="cofactor">
    <cofactor evidence="2">
        <name>Mg(2+)</name>
        <dbReference type="ChEBI" id="CHEBI:18420"/>
    </cofactor>
</comment>
<dbReference type="InterPro" id="IPR012337">
    <property type="entry name" value="RNaseH-like_sf"/>
</dbReference>
<evidence type="ECO:0000313" key="18">
    <source>
        <dbReference type="EMBL" id="HJF31530.1"/>
    </source>
</evidence>